<organism evidence="1 2">
    <name type="scientific">Paenimyroides ceti</name>
    <dbReference type="NCBI Taxonomy" id="395087"/>
    <lineage>
        <taxon>Bacteria</taxon>
        <taxon>Pseudomonadati</taxon>
        <taxon>Bacteroidota</taxon>
        <taxon>Flavobacteriia</taxon>
        <taxon>Flavobacteriales</taxon>
        <taxon>Flavobacteriaceae</taxon>
        <taxon>Paenimyroides</taxon>
    </lineage>
</organism>
<gene>
    <name evidence="1" type="ORF">QW060_08895</name>
</gene>
<proteinExistence type="predicted"/>
<sequence length="57" mass="6416">MLFFNLNPKQKLFKYIMSTSSNNTDDIPTSSAVSDEVVKKISPYFTLCCFSLSLIST</sequence>
<reference evidence="2" key="1">
    <citation type="journal article" date="2019" name="Int. J. Syst. Evol. Microbiol.">
        <title>The Global Catalogue of Microorganisms (GCM) 10K type strain sequencing project: providing services to taxonomists for standard genome sequencing and annotation.</title>
        <authorList>
            <consortium name="The Broad Institute Genomics Platform"/>
            <consortium name="The Broad Institute Genome Sequencing Center for Infectious Disease"/>
            <person name="Wu L."/>
            <person name="Ma J."/>
        </authorList>
    </citation>
    <scope>NUCLEOTIDE SEQUENCE [LARGE SCALE GENOMIC DNA]</scope>
    <source>
        <strain evidence="2">CECT 7184</strain>
    </source>
</reference>
<name>A0ABT8CTC9_9FLAO</name>
<dbReference type="EMBL" id="JAUFQU010000001">
    <property type="protein sequence ID" value="MDN3707251.1"/>
    <property type="molecule type" value="Genomic_DNA"/>
</dbReference>
<evidence type="ECO:0000313" key="2">
    <source>
        <dbReference type="Proteomes" id="UP001242368"/>
    </source>
</evidence>
<accession>A0ABT8CTC9</accession>
<dbReference type="Proteomes" id="UP001242368">
    <property type="component" value="Unassembled WGS sequence"/>
</dbReference>
<evidence type="ECO:0000313" key="1">
    <source>
        <dbReference type="EMBL" id="MDN3707251.1"/>
    </source>
</evidence>
<protein>
    <submittedName>
        <fullName evidence="1">Uncharacterized protein</fullName>
    </submittedName>
</protein>
<keyword evidence="2" id="KW-1185">Reference proteome</keyword>
<comment type="caution">
    <text evidence="1">The sequence shown here is derived from an EMBL/GenBank/DDBJ whole genome shotgun (WGS) entry which is preliminary data.</text>
</comment>